<keyword evidence="3" id="KW-1185">Reference proteome</keyword>
<evidence type="ECO:0000259" key="1">
    <source>
        <dbReference type="Pfam" id="PF00931"/>
    </source>
</evidence>
<evidence type="ECO:0000313" key="3">
    <source>
        <dbReference type="Proteomes" id="UP000734854"/>
    </source>
</evidence>
<dbReference type="PANTHER" id="PTHR23155:SF1241">
    <property type="entry name" value="DISEASE RESISTANCE RPP13-LIKE PROTEIN 1-RELATED"/>
    <property type="match status" value="1"/>
</dbReference>
<dbReference type="PANTHER" id="PTHR23155">
    <property type="entry name" value="DISEASE RESISTANCE PROTEIN RP"/>
    <property type="match status" value="1"/>
</dbReference>
<dbReference type="Gene3D" id="1.10.8.430">
    <property type="entry name" value="Helical domain of apoptotic protease-activating factors"/>
    <property type="match status" value="1"/>
</dbReference>
<dbReference type="GO" id="GO:0043531">
    <property type="term" value="F:ADP binding"/>
    <property type="evidence" value="ECO:0007669"/>
    <property type="project" value="InterPro"/>
</dbReference>
<dbReference type="InterPro" id="IPR002182">
    <property type="entry name" value="NB-ARC"/>
</dbReference>
<organism evidence="2 3">
    <name type="scientific">Zingiber officinale</name>
    <name type="common">Ginger</name>
    <name type="synonym">Amomum zingiber</name>
    <dbReference type="NCBI Taxonomy" id="94328"/>
    <lineage>
        <taxon>Eukaryota</taxon>
        <taxon>Viridiplantae</taxon>
        <taxon>Streptophyta</taxon>
        <taxon>Embryophyta</taxon>
        <taxon>Tracheophyta</taxon>
        <taxon>Spermatophyta</taxon>
        <taxon>Magnoliopsida</taxon>
        <taxon>Liliopsida</taxon>
        <taxon>Zingiberales</taxon>
        <taxon>Zingiberaceae</taxon>
        <taxon>Zingiber</taxon>
    </lineage>
</organism>
<dbReference type="SUPFAM" id="SSF52540">
    <property type="entry name" value="P-loop containing nucleoside triphosphate hydrolases"/>
    <property type="match status" value="1"/>
</dbReference>
<dbReference type="Pfam" id="PF00931">
    <property type="entry name" value="NB-ARC"/>
    <property type="match status" value="1"/>
</dbReference>
<dbReference type="AlphaFoldDB" id="A0A8J5C480"/>
<evidence type="ECO:0000313" key="2">
    <source>
        <dbReference type="EMBL" id="KAG6470698.1"/>
    </source>
</evidence>
<accession>A0A8J5C480</accession>
<comment type="caution">
    <text evidence="2">The sequence shown here is derived from an EMBL/GenBank/DDBJ whole genome shotgun (WGS) entry which is preliminary data.</text>
</comment>
<dbReference type="InterPro" id="IPR027417">
    <property type="entry name" value="P-loop_NTPase"/>
</dbReference>
<dbReference type="EMBL" id="JACMSC010000021">
    <property type="protein sequence ID" value="KAG6470698.1"/>
    <property type="molecule type" value="Genomic_DNA"/>
</dbReference>
<feature type="domain" description="NB-ARC" evidence="1">
    <location>
        <begin position="18"/>
        <end position="102"/>
    </location>
</feature>
<dbReference type="GO" id="GO:0098542">
    <property type="term" value="P:defense response to other organism"/>
    <property type="evidence" value="ECO:0007669"/>
    <property type="project" value="TreeGrafter"/>
</dbReference>
<name>A0A8J5C480_ZINOF</name>
<proteinExistence type="predicted"/>
<protein>
    <recommendedName>
        <fullName evidence="1">NB-ARC domain-containing protein</fullName>
    </recommendedName>
</protein>
<dbReference type="InterPro" id="IPR044974">
    <property type="entry name" value="Disease_R_plants"/>
</dbReference>
<gene>
    <name evidence="2" type="ORF">ZIOFF_071775</name>
</gene>
<dbReference type="Proteomes" id="UP000734854">
    <property type="component" value="Unassembled WGS sequence"/>
</dbReference>
<dbReference type="InterPro" id="IPR042197">
    <property type="entry name" value="Apaf_helical"/>
</dbReference>
<sequence>MKPTVFPSYLLDDLFYYLQDRLAELVKGKKFLLVLDHFCTKEPIFWERLRLPLLEGAEGSRVLIMARNAGIWRGMTDPHFEQLQGLEKDDRQKLFNDITFPQANGDVDKKLKNISESIADICQGLPLATISLGELLKSETNVDNWKTICNETLSLENNSICPILRSLMPSYHQLNYESKQCFVLCSIFPENY</sequence>
<reference evidence="2 3" key="1">
    <citation type="submission" date="2020-08" db="EMBL/GenBank/DDBJ databases">
        <title>Plant Genome Project.</title>
        <authorList>
            <person name="Zhang R.-G."/>
        </authorList>
    </citation>
    <scope>NUCLEOTIDE SEQUENCE [LARGE SCALE GENOMIC DNA]</scope>
    <source>
        <tissue evidence="2">Rhizome</tissue>
    </source>
</reference>